<keyword evidence="3" id="KW-0804">Transcription</keyword>
<dbReference type="PANTHER" id="PTHR30055:SF238">
    <property type="entry name" value="MYCOFACTOCIN BIOSYNTHESIS TRANSCRIPTIONAL REGULATOR MFTR-RELATED"/>
    <property type="match status" value="1"/>
</dbReference>
<dbReference type="InterPro" id="IPR001647">
    <property type="entry name" value="HTH_TetR"/>
</dbReference>
<reference evidence="6" key="1">
    <citation type="submission" date="2022-08" db="EMBL/GenBank/DDBJ databases">
        <authorList>
            <person name="Deng Y."/>
            <person name="Han X.-F."/>
            <person name="Zhang Y.-Q."/>
        </authorList>
    </citation>
    <scope>NUCLEOTIDE SEQUENCE</scope>
    <source>
        <strain evidence="6">CPCC 205763</strain>
    </source>
</reference>
<evidence type="ECO:0000256" key="3">
    <source>
        <dbReference type="ARBA" id="ARBA00023163"/>
    </source>
</evidence>
<sequence>MAGRPRASSQRMLEEAASELFLESGYAKTTIEQITQRAGVSRNTFFNYFASKSELLWVELDASLQALTDALAERASTDDPLGAVEEALLVTAAGFTAERAPLVLTQYEVMGIEAESRAGGLARALAHADLIERYLVSRLYARNPESADRPLQARAIALAVIGAAAAAVGRWAADGPARAPLVSYVDRAVHPVLRGFGGVGGQDGPGIR</sequence>
<feature type="DNA-binding region" description="H-T-H motif" evidence="4">
    <location>
        <begin position="30"/>
        <end position="49"/>
    </location>
</feature>
<protein>
    <submittedName>
        <fullName evidence="6">TetR/AcrR family transcriptional regulator</fullName>
    </submittedName>
</protein>
<proteinExistence type="predicted"/>
<evidence type="ECO:0000256" key="1">
    <source>
        <dbReference type="ARBA" id="ARBA00023015"/>
    </source>
</evidence>
<evidence type="ECO:0000313" key="6">
    <source>
        <dbReference type="EMBL" id="MCS5719858.1"/>
    </source>
</evidence>
<accession>A0ABT2GUJ7</accession>
<keyword evidence="2 4" id="KW-0238">DNA-binding</keyword>
<evidence type="ECO:0000256" key="4">
    <source>
        <dbReference type="PROSITE-ProRule" id="PRU00335"/>
    </source>
</evidence>
<comment type="caution">
    <text evidence="6">The sequence shown here is derived from an EMBL/GenBank/DDBJ whole genome shotgun (WGS) entry which is preliminary data.</text>
</comment>
<dbReference type="EMBL" id="JANLCM010000002">
    <property type="protein sequence ID" value="MCS5719858.1"/>
    <property type="molecule type" value="Genomic_DNA"/>
</dbReference>
<gene>
    <name evidence="6" type="ORF">N1027_17145</name>
</gene>
<dbReference type="Gene3D" id="1.10.357.10">
    <property type="entry name" value="Tetracycline Repressor, domain 2"/>
    <property type="match status" value="1"/>
</dbReference>
<evidence type="ECO:0000313" key="7">
    <source>
        <dbReference type="Proteomes" id="UP001165584"/>
    </source>
</evidence>
<feature type="domain" description="HTH tetR-type" evidence="5">
    <location>
        <begin position="7"/>
        <end position="67"/>
    </location>
</feature>
<dbReference type="PANTHER" id="PTHR30055">
    <property type="entry name" value="HTH-TYPE TRANSCRIPTIONAL REGULATOR RUTR"/>
    <property type="match status" value="1"/>
</dbReference>
<dbReference type="Pfam" id="PF00440">
    <property type="entry name" value="TetR_N"/>
    <property type="match status" value="1"/>
</dbReference>
<dbReference type="PROSITE" id="PS50977">
    <property type="entry name" value="HTH_TETR_2"/>
    <property type="match status" value="1"/>
</dbReference>
<dbReference type="PRINTS" id="PR00455">
    <property type="entry name" value="HTHTETR"/>
</dbReference>
<dbReference type="RefSeq" id="WP_259509430.1">
    <property type="nucleotide sequence ID" value="NZ_JANLCM010000002.1"/>
</dbReference>
<dbReference type="SUPFAM" id="SSF46689">
    <property type="entry name" value="Homeodomain-like"/>
    <property type="match status" value="1"/>
</dbReference>
<dbReference type="Proteomes" id="UP001165584">
    <property type="component" value="Unassembled WGS sequence"/>
</dbReference>
<keyword evidence="7" id="KW-1185">Reference proteome</keyword>
<dbReference type="InterPro" id="IPR050109">
    <property type="entry name" value="HTH-type_TetR-like_transc_reg"/>
</dbReference>
<name>A0ABT2GUJ7_9MICO</name>
<dbReference type="InterPro" id="IPR009057">
    <property type="entry name" value="Homeodomain-like_sf"/>
</dbReference>
<dbReference type="Gene3D" id="1.10.10.60">
    <property type="entry name" value="Homeodomain-like"/>
    <property type="match status" value="1"/>
</dbReference>
<organism evidence="6 7">
    <name type="scientific">Herbiconiux aconitum</name>
    <dbReference type="NCBI Taxonomy" id="2970913"/>
    <lineage>
        <taxon>Bacteria</taxon>
        <taxon>Bacillati</taxon>
        <taxon>Actinomycetota</taxon>
        <taxon>Actinomycetes</taxon>
        <taxon>Micrococcales</taxon>
        <taxon>Microbacteriaceae</taxon>
        <taxon>Herbiconiux</taxon>
    </lineage>
</organism>
<evidence type="ECO:0000256" key="2">
    <source>
        <dbReference type="ARBA" id="ARBA00023125"/>
    </source>
</evidence>
<keyword evidence="1" id="KW-0805">Transcription regulation</keyword>
<evidence type="ECO:0000259" key="5">
    <source>
        <dbReference type="PROSITE" id="PS50977"/>
    </source>
</evidence>